<gene>
    <name evidence="1" type="ordered locus">Minf_0506</name>
</gene>
<sequence length="38" mass="4537">MGMKTQNKQIKKLPSFLALHWGHKVLELGFKKRKISWE</sequence>
<evidence type="ECO:0000313" key="2">
    <source>
        <dbReference type="Proteomes" id="UP000009149"/>
    </source>
</evidence>
<accession>B3DZE7</accession>
<protein>
    <submittedName>
        <fullName evidence="1">Uncharacterized protein</fullName>
    </submittedName>
</protein>
<proteinExistence type="predicted"/>
<dbReference type="HOGENOM" id="CLU_3329996_0_0_0"/>
<reference evidence="1 2" key="1">
    <citation type="journal article" date="2008" name="Biol. Direct">
        <title>Complete genome sequence of the extremely acidophilic methanotroph isolate V4, Methylacidiphilum infernorum, a representative of the bacterial phylum Verrucomicrobia.</title>
        <authorList>
            <person name="Hou S."/>
            <person name="Makarova K.S."/>
            <person name="Saw J.H."/>
            <person name="Senin P."/>
            <person name="Ly B.V."/>
            <person name="Zhou Z."/>
            <person name="Ren Y."/>
            <person name="Wang J."/>
            <person name="Galperin M.Y."/>
            <person name="Omelchenko M.V."/>
            <person name="Wolf Y.I."/>
            <person name="Yutin N."/>
            <person name="Koonin E.V."/>
            <person name="Stott M.B."/>
            <person name="Mountain B.W."/>
            <person name="Crowe M.A."/>
            <person name="Smirnova A.V."/>
            <person name="Dunfield P.F."/>
            <person name="Feng L."/>
            <person name="Wang L."/>
            <person name="Alam M."/>
        </authorList>
    </citation>
    <scope>NUCLEOTIDE SEQUENCE [LARGE SCALE GENOMIC DNA]</scope>
    <source>
        <strain evidence="2">Isolate V4</strain>
    </source>
</reference>
<dbReference type="EMBL" id="CP000975">
    <property type="protein sequence ID" value="ACD82564.1"/>
    <property type="molecule type" value="Genomic_DNA"/>
</dbReference>
<dbReference type="Proteomes" id="UP000009149">
    <property type="component" value="Chromosome"/>
</dbReference>
<name>B3DZE7_METI4</name>
<dbReference type="AlphaFoldDB" id="B3DZE7"/>
<evidence type="ECO:0000313" key="1">
    <source>
        <dbReference type="EMBL" id="ACD82564.1"/>
    </source>
</evidence>
<dbReference type="STRING" id="481448.Minf_0506"/>
<dbReference type="KEGG" id="min:Minf_0506"/>
<organism evidence="1 2">
    <name type="scientific">Methylacidiphilum infernorum (isolate V4)</name>
    <name type="common">Methylokorus infernorum (strain V4)</name>
    <dbReference type="NCBI Taxonomy" id="481448"/>
    <lineage>
        <taxon>Bacteria</taxon>
        <taxon>Pseudomonadati</taxon>
        <taxon>Verrucomicrobiota</taxon>
        <taxon>Methylacidiphilae</taxon>
        <taxon>Methylacidiphilales</taxon>
        <taxon>Methylacidiphilaceae</taxon>
        <taxon>Methylacidiphilum (ex Ratnadevi et al. 2023)</taxon>
    </lineage>
</organism>